<keyword evidence="1" id="KW-0547">Nucleotide-binding</keyword>
<dbReference type="GO" id="GO:0016887">
    <property type="term" value="F:ATP hydrolysis activity"/>
    <property type="evidence" value="ECO:0007669"/>
    <property type="project" value="InterPro"/>
</dbReference>
<comment type="caution">
    <text evidence="4">The sequence shown here is derived from an EMBL/GenBank/DDBJ whole genome shotgun (WGS) entry which is preliminary data.</text>
</comment>
<dbReference type="OrthoDB" id="6512918at2759"/>
<protein>
    <submittedName>
        <fullName evidence="4">Unnamed protein product</fullName>
    </submittedName>
</protein>
<keyword evidence="2" id="KW-0067">ATP-binding</keyword>
<dbReference type="EMBL" id="BSXU01002827">
    <property type="protein sequence ID" value="GMG39309.1"/>
    <property type="molecule type" value="Genomic_DNA"/>
</dbReference>
<reference evidence="4" key="1">
    <citation type="submission" date="2023-04" db="EMBL/GenBank/DDBJ databases">
        <title>Ambrosiozyma monospora NBRC 1965.</title>
        <authorList>
            <person name="Ichikawa N."/>
            <person name="Sato H."/>
            <person name="Tonouchi N."/>
        </authorList>
    </citation>
    <scope>NUCLEOTIDE SEQUENCE</scope>
    <source>
        <strain evidence="4">NBRC 1965</strain>
    </source>
</reference>
<gene>
    <name evidence="4" type="ORF">Amon01_000523100</name>
</gene>
<dbReference type="PANTHER" id="PTHR43158:SF2">
    <property type="entry name" value="SKFA PEPTIDE EXPORT ATP-BINDING PROTEIN SKFE"/>
    <property type="match status" value="1"/>
</dbReference>
<dbReference type="Pfam" id="PF00005">
    <property type="entry name" value="ABC_tran"/>
    <property type="match status" value="1"/>
</dbReference>
<dbReference type="PROSITE" id="PS50893">
    <property type="entry name" value="ABC_TRANSPORTER_2"/>
    <property type="match status" value="1"/>
</dbReference>
<name>A0A9W6YZV7_AMBMO</name>
<keyword evidence="5" id="KW-1185">Reference proteome</keyword>
<feature type="domain" description="ABC transporter" evidence="3">
    <location>
        <begin position="11"/>
        <end position="243"/>
    </location>
</feature>
<dbReference type="Proteomes" id="UP001165063">
    <property type="component" value="Unassembled WGS sequence"/>
</dbReference>
<evidence type="ECO:0000259" key="3">
    <source>
        <dbReference type="PROSITE" id="PS50893"/>
    </source>
</evidence>
<dbReference type="InterPro" id="IPR027417">
    <property type="entry name" value="P-loop_NTPase"/>
</dbReference>
<evidence type="ECO:0000256" key="1">
    <source>
        <dbReference type="ARBA" id="ARBA00022741"/>
    </source>
</evidence>
<evidence type="ECO:0000256" key="2">
    <source>
        <dbReference type="ARBA" id="ARBA00022840"/>
    </source>
</evidence>
<dbReference type="InterPro" id="IPR003593">
    <property type="entry name" value="AAA+_ATPase"/>
</dbReference>
<dbReference type="InterPro" id="IPR003439">
    <property type="entry name" value="ABC_transporter-like_ATP-bd"/>
</dbReference>
<organism evidence="4 5">
    <name type="scientific">Ambrosiozyma monospora</name>
    <name type="common">Yeast</name>
    <name type="synonym">Endomycopsis monosporus</name>
    <dbReference type="NCBI Taxonomy" id="43982"/>
    <lineage>
        <taxon>Eukaryota</taxon>
        <taxon>Fungi</taxon>
        <taxon>Dikarya</taxon>
        <taxon>Ascomycota</taxon>
        <taxon>Saccharomycotina</taxon>
        <taxon>Pichiomycetes</taxon>
        <taxon>Pichiales</taxon>
        <taxon>Pichiaceae</taxon>
        <taxon>Ambrosiozyma</taxon>
    </lineage>
</organism>
<dbReference type="GO" id="GO:0005524">
    <property type="term" value="F:ATP binding"/>
    <property type="evidence" value="ECO:0007669"/>
    <property type="project" value="UniProtKB-KW"/>
</dbReference>
<dbReference type="SMART" id="SM00382">
    <property type="entry name" value="AAA"/>
    <property type="match status" value="1"/>
</dbReference>
<sequence>MTGSKTAVPAIKTTHLTYTFPETNKVGLYDINITLPRSSRLLLVGPNGAGKSTLLKILAGQKLIKQGSIELNGGNPFAFDYAEKQRCGTITYLGTEWANNGITQRDIPVTVLIDSVGGNVYPERRDMLVNLLDLDISWRMNSCSDGERRRVQLCMGLLKPWDLLLLDEVTVDLDVLVRFRLLGFLKKECEERGCSVVYATHIFDGLGDWPSQIAHLSGGCIVEQYAIDDIKYVDGSEGGVVKKENSIEVQKAHSLYPLALNWMADDLKLRGERTEDKTRPKFEELSKKTTEMYYDDKARITDYFKTTRTTK</sequence>
<proteinExistence type="predicted"/>
<dbReference type="AlphaFoldDB" id="A0A9W6YZV7"/>
<evidence type="ECO:0000313" key="5">
    <source>
        <dbReference type="Proteomes" id="UP001165063"/>
    </source>
</evidence>
<dbReference type="PANTHER" id="PTHR43158">
    <property type="entry name" value="SKFA PEPTIDE EXPORT ATP-BINDING PROTEIN SKFE"/>
    <property type="match status" value="1"/>
</dbReference>
<dbReference type="CDD" id="cd00267">
    <property type="entry name" value="ABC_ATPase"/>
    <property type="match status" value="1"/>
</dbReference>
<dbReference type="Gene3D" id="3.40.50.300">
    <property type="entry name" value="P-loop containing nucleotide triphosphate hydrolases"/>
    <property type="match status" value="1"/>
</dbReference>
<evidence type="ECO:0000313" key="4">
    <source>
        <dbReference type="EMBL" id="GMG39309.1"/>
    </source>
</evidence>
<accession>A0A9W6YZV7</accession>
<dbReference type="SUPFAM" id="SSF52540">
    <property type="entry name" value="P-loop containing nucleoside triphosphate hydrolases"/>
    <property type="match status" value="1"/>
</dbReference>